<evidence type="ECO:0000313" key="1">
    <source>
        <dbReference type="EMBL" id="ABW00932.1"/>
    </source>
</evidence>
<dbReference type="Pfam" id="PF00480">
    <property type="entry name" value="ROK"/>
    <property type="match status" value="1"/>
</dbReference>
<gene>
    <name evidence="1" type="ordered locus">Cmaq_0078</name>
</gene>
<dbReference type="eggNOG" id="arCOG04280">
    <property type="taxonomic scope" value="Archaea"/>
</dbReference>
<dbReference type="Proteomes" id="UP000001137">
    <property type="component" value="Chromosome"/>
</dbReference>
<sequence length="317" mass="34429">MVDVTVVIDIGGSKIASALIYSDGKVEDYRVQSIDERGGEYAVNQVIETIRHYISGLSGVNLIGVGISIPGIVRENGLVWAPNIRGWRNINVALMIKRKLNLSNLTIIDDRVANIMGEYWQGAARGVSNAVSLMIGTGVAAGLLINGKPLRGSSGVAGAVGWWLLSRRIPRHKSSRGFLEDQISGPALFRKTYRYCLRIRDESCLNIIRNCNTHNAHCIFQMLDQGVALIKPVLEEAATIVGITAANLISLINPEVLVLSGGVGVEIGRRFMNTILKSVKVAQPHSLRRSRIVVSQLGYLSNLYGLAHCIMSSNNCA</sequence>
<dbReference type="SUPFAM" id="SSF53067">
    <property type="entry name" value="Actin-like ATPase domain"/>
    <property type="match status" value="1"/>
</dbReference>
<dbReference type="AlphaFoldDB" id="A8M9Q1"/>
<name>A8M9Q1_CALMQ</name>
<accession>A8M9Q1</accession>
<dbReference type="InterPro" id="IPR043129">
    <property type="entry name" value="ATPase_NBD"/>
</dbReference>
<protein>
    <submittedName>
        <fullName evidence="1">ROK family protein</fullName>
    </submittedName>
</protein>
<dbReference type="KEGG" id="cma:Cmaq_0078"/>
<dbReference type="InterPro" id="IPR000600">
    <property type="entry name" value="ROK"/>
</dbReference>
<dbReference type="STRING" id="397948.Cmaq_0078"/>
<dbReference type="RefSeq" id="WP_012185152.1">
    <property type="nucleotide sequence ID" value="NC_009954.1"/>
</dbReference>
<dbReference type="PANTHER" id="PTHR18964">
    <property type="entry name" value="ROK (REPRESSOR, ORF, KINASE) FAMILY"/>
    <property type="match status" value="1"/>
</dbReference>
<dbReference type="PANTHER" id="PTHR18964:SF149">
    <property type="entry name" value="BIFUNCTIONAL UDP-N-ACETYLGLUCOSAMINE 2-EPIMERASE_N-ACETYLMANNOSAMINE KINASE"/>
    <property type="match status" value="1"/>
</dbReference>
<keyword evidence="2" id="KW-1185">Reference proteome</keyword>
<dbReference type="OrthoDB" id="379346at2157"/>
<dbReference type="EMBL" id="CP000852">
    <property type="protein sequence ID" value="ABW00932.1"/>
    <property type="molecule type" value="Genomic_DNA"/>
</dbReference>
<dbReference type="HOGENOM" id="CLU_036604_0_1_2"/>
<dbReference type="Gene3D" id="3.30.420.40">
    <property type="match status" value="2"/>
</dbReference>
<proteinExistence type="predicted"/>
<organism evidence="1 2">
    <name type="scientific">Caldivirga maquilingensis (strain ATCC 700844 / DSM 13496 / JCM 10307 / IC-167)</name>
    <dbReference type="NCBI Taxonomy" id="397948"/>
    <lineage>
        <taxon>Archaea</taxon>
        <taxon>Thermoproteota</taxon>
        <taxon>Thermoprotei</taxon>
        <taxon>Thermoproteales</taxon>
        <taxon>Thermoproteaceae</taxon>
        <taxon>Caldivirga</taxon>
    </lineage>
</organism>
<dbReference type="GeneID" id="5710398"/>
<evidence type="ECO:0000313" key="2">
    <source>
        <dbReference type="Proteomes" id="UP000001137"/>
    </source>
</evidence>
<reference evidence="1 2" key="1">
    <citation type="submission" date="2007-10" db="EMBL/GenBank/DDBJ databases">
        <title>Complete sequence of Caldivirga maquilingensis IC-167.</title>
        <authorList>
            <consortium name="US DOE Joint Genome Institute"/>
            <person name="Copeland A."/>
            <person name="Lucas S."/>
            <person name="Lapidus A."/>
            <person name="Barry K."/>
            <person name="Glavina del Rio T."/>
            <person name="Dalin E."/>
            <person name="Tice H."/>
            <person name="Pitluck S."/>
            <person name="Saunders E."/>
            <person name="Brettin T."/>
            <person name="Bruce D."/>
            <person name="Detter J.C."/>
            <person name="Han C."/>
            <person name="Schmutz J."/>
            <person name="Larimer F."/>
            <person name="Land M."/>
            <person name="Hauser L."/>
            <person name="Kyrpides N."/>
            <person name="Ivanova N."/>
            <person name="Biddle J.F."/>
            <person name="Zhang Z."/>
            <person name="Fitz-Gibbon S.T."/>
            <person name="Lowe T.M."/>
            <person name="Saltikov C."/>
            <person name="House C.H."/>
            <person name="Richardson P."/>
        </authorList>
    </citation>
    <scope>NUCLEOTIDE SEQUENCE [LARGE SCALE GENOMIC DNA]</scope>
    <source>
        <strain evidence="2">ATCC 700844 / DSM 13496 / JCM 10307 / IC-167</strain>
    </source>
</reference>